<dbReference type="AlphaFoldDB" id="A0A0J9TEF1"/>
<evidence type="ECO:0000313" key="2">
    <source>
        <dbReference type="Proteomes" id="UP000053776"/>
    </source>
</evidence>
<evidence type="ECO:0000313" key="1">
    <source>
        <dbReference type="EMBL" id="KMZ93471.1"/>
    </source>
</evidence>
<reference evidence="1 2" key="1">
    <citation type="submission" date="2011-08" db="EMBL/GenBank/DDBJ databases">
        <title>The Genome Sequence of Plasmodium vivax Mauritania I.</title>
        <authorList>
            <consortium name="The Broad Institute Genome Sequencing Platform"/>
            <consortium name="The Broad Institute Genome Sequencing Center for Infectious Disease"/>
            <person name="Neafsey D."/>
            <person name="Carlton J."/>
            <person name="Barnwell J."/>
            <person name="Collins W."/>
            <person name="Escalante A."/>
            <person name="Mullikin J."/>
            <person name="Saul A."/>
            <person name="Guigo R."/>
            <person name="Camara F."/>
            <person name="Young S.K."/>
            <person name="Zeng Q."/>
            <person name="Gargeya S."/>
            <person name="Fitzgerald M."/>
            <person name="Haas B."/>
            <person name="Abouelleil A."/>
            <person name="Alvarado L."/>
            <person name="Arachchi H.M."/>
            <person name="Berlin A."/>
            <person name="Brown A."/>
            <person name="Chapman S.B."/>
            <person name="Chen Z."/>
            <person name="Dunbar C."/>
            <person name="Freedman E."/>
            <person name="Gearin G."/>
            <person name="Gellesch M."/>
            <person name="Goldberg J."/>
            <person name="Griggs A."/>
            <person name="Gujja S."/>
            <person name="Heiman D."/>
            <person name="Howarth C."/>
            <person name="Larson L."/>
            <person name="Lui A."/>
            <person name="MacDonald P.J.P."/>
            <person name="Montmayeur A."/>
            <person name="Murphy C."/>
            <person name="Neiman D."/>
            <person name="Pearson M."/>
            <person name="Priest M."/>
            <person name="Roberts A."/>
            <person name="Saif S."/>
            <person name="Shea T."/>
            <person name="Shenoy N."/>
            <person name="Sisk P."/>
            <person name="Stolte C."/>
            <person name="Sykes S."/>
            <person name="Wortman J."/>
            <person name="Nusbaum C."/>
            <person name="Birren B."/>
        </authorList>
    </citation>
    <scope>NUCLEOTIDE SEQUENCE [LARGE SCALE GENOMIC DNA]</scope>
    <source>
        <strain evidence="1 2">Mauritania I</strain>
    </source>
</reference>
<organism evidence="1 2">
    <name type="scientific">Plasmodium vivax Mauritania I</name>
    <dbReference type="NCBI Taxonomy" id="1035515"/>
    <lineage>
        <taxon>Eukaryota</taxon>
        <taxon>Sar</taxon>
        <taxon>Alveolata</taxon>
        <taxon>Apicomplexa</taxon>
        <taxon>Aconoidasida</taxon>
        <taxon>Haemosporida</taxon>
        <taxon>Plasmodiidae</taxon>
        <taxon>Plasmodium</taxon>
        <taxon>Plasmodium (Plasmodium)</taxon>
    </lineage>
</organism>
<sequence>MYLISKGRNALSVRSPIYLLLMIFVHHTHVCKYMMLSHFTRVTQYLRSPEQSEEDLREDSLPREALQVYFRESVEFFLHNCTQEDLQFEDVKISCDGNAVSLFYHMLVGNFA</sequence>
<name>A0A0J9TEF1_PLAVI</name>
<proteinExistence type="predicted"/>
<accession>A0A0J9TEF1</accession>
<dbReference type="Proteomes" id="UP000053776">
    <property type="component" value="Unassembled WGS sequence"/>
</dbReference>
<dbReference type="EMBL" id="KQ235038">
    <property type="protein sequence ID" value="KMZ93471.1"/>
    <property type="molecule type" value="Genomic_DNA"/>
</dbReference>
<protein>
    <submittedName>
        <fullName evidence="1">Uncharacterized protein</fullName>
    </submittedName>
</protein>
<gene>
    <name evidence="1" type="ORF">PVMG_00917</name>
</gene>